<dbReference type="NCBIfam" id="TIGR02453">
    <property type="entry name" value="TIGR02453 family protein"/>
    <property type="match status" value="1"/>
</dbReference>
<name>A0A3B1C9F3_9ZZZZ</name>
<dbReference type="AlphaFoldDB" id="A0A3B1C9F3"/>
<accession>A0A3B1C9F3</accession>
<dbReference type="EMBL" id="UOGA01000179">
    <property type="protein sequence ID" value="VAX20508.1"/>
    <property type="molecule type" value="Genomic_DNA"/>
</dbReference>
<reference evidence="1" key="1">
    <citation type="submission" date="2018-06" db="EMBL/GenBank/DDBJ databases">
        <authorList>
            <person name="Zhirakovskaya E."/>
        </authorList>
    </citation>
    <scope>NUCLEOTIDE SEQUENCE</scope>
</reference>
<dbReference type="InterPro" id="IPR015996">
    <property type="entry name" value="UCP028451"/>
</dbReference>
<organism evidence="1">
    <name type="scientific">hydrothermal vent metagenome</name>
    <dbReference type="NCBI Taxonomy" id="652676"/>
    <lineage>
        <taxon>unclassified sequences</taxon>
        <taxon>metagenomes</taxon>
        <taxon>ecological metagenomes</taxon>
    </lineage>
</organism>
<sequence length="227" mass="25077">MAKSSKPFALPKTALAFLAGLEKNNNKAWFTAHKPDYEENLLEPLKFLVMGMGAAFSKKLPGLNYSPKVNGSIFRIYRDVRFSKDKRPYKTNAGVFLWVGPSAKLACPGIYFHLEAKSVMLGSGIYMISKDSIDRYRKHVAGKGTALARAISKAEKAGFKIDGEKLKRVPAGFDPDHKYAELLKMKGLWVGKTFPASKVTKGDLVGWLKKEYAPSLDVVKALGKAVF</sequence>
<proteinExistence type="predicted"/>
<evidence type="ECO:0000313" key="1">
    <source>
        <dbReference type="EMBL" id="VAX20508.1"/>
    </source>
</evidence>
<gene>
    <name evidence="1" type="ORF">MNBD_NITROSPINAE04-475</name>
</gene>
<evidence type="ECO:0008006" key="2">
    <source>
        <dbReference type="Google" id="ProtNLM"/>
    </source>
</evidence>
<dbReference type="InterPro" id="IPR012808">
    <property type="entry name" value="CHP02453"/>
</dbReference>
<dbReference type="PIRSF" id="PIRSF028451">
    <property type="entry name" value="UCP028451"/>
    <property type="match status" value="1"/>
</dbReference>
<dbReference type="PANTHER" id="PTHR36452:SF1">
    <property type="entry name" value="DUF2461 DOMAIN-CONTAINING PROTEIN"/>
    <property type="match status" value="1"/>
</dbReference>
<protein>
    <recommendedName>
        <fullName evidence="2">DUF2461 domain-containing protein</fullName>
    </recommendedName>
</protein>
<dbReference type="PANTHER" id="PTHR36452">
    <property type="entry name" value="CHROMOSOME 12, WHOLE GENOME SHOTGUN SEQUENCE"/>
    <property type="match status" value="1"/>
</dbReference>
<dbReference type="Pfam" id="PF09365">
    <property type="entry name" value="DUF2461"/>
    <property type="match status" value="1"/>
</dbReference>